<dbReference type="Pfam" id="PF07532">
    <property type="entry name" value="Big_4"/>
    <property type="match status" value="1"/>
</dbReference>
<sequence>MKRLFRSAVGLVLALSLALASFTATAGVHPALFRSPVSDSGVMDSGKKDSGITGIKESGPVPEGHIIIDVEKFTLGQGYLVEPAVVPFYNGDNGAAILTRLLGEGNYRHTGEIESGFYLSKIKDGPHPLHIPKYITDNGGPSNTENEGKGDPDWLGEFDYGFMSGWMYFVNNRCMPYGCSDYQPQDGDVIRWQFTLHGYGSDLGTAFMGEPMVKVANKDRLTAQLAKINSSKYKDKIIQSGRAIYDAALKTAENMEASQMDTDAAAEALSGLYADYFSKKEVSSFQSLAPSIRVQKVRFGTALHALKLPPSLAATVNGKSAIVDGVSWNSTPDYSPTTAGTYSFRAELPEKYVLKGTSAPVITVSVDEHPLGNGGTPKALKVSAEDMSQDVSKVLLKTVPSASFGTFAGEWTVLALARSGAQVPKNYYNTYYQNVVNYVKKKEGNLSSSKYTEYSRAIIGLTAIGRDPRNVGSYNLIRPLADFDKVKYQGINGPIFALIALDTANYDMPEAEKGKAQNSREKMVEYILSKEIPGGGWALSGSTPDPDITAMALQALSKYKQQSDVAEAIERGLNTLSRLQRNDGGYQSWGTLNAESTAQVIVALTELGIDPKSDSRFIKSDGSWLLSALSRFYIPEKGFSHILNAKADAMATDQCAYALAAYNRLGGHSLYDMTDVIPYEIEISSFAELHPAVKNQTAAYGTALEKLKLPTSLTATINGKKGTIAGITWTSSPQYDPNTAGTYLFTAKLPQGNYTLSGNAELPQITVMLAEKGSSGNTVKSPGSSTAPKEIILQPDEAPAIAGEKATITTTVQADIAAILASATAEKPEGIKIALPAASILEQLKNDGIKAAALTVLAPEAVANNTNPNAKLEITLSQAVLQAAKNGQKDLTVSVVNSETGREAYTWIFSGAGLKNSIAPVNDVNLSLHTVPAANDAAVRPIVEANTQDKKASGVLLKFSGSGLLPGTASVKVYVGDQEGCAANAKVFLYSLNPTEKSLEQMRKSEYSVDTFGYITFSTAQYSDYVLLPNAATNPYPVISDTVFPTGIQSGKTYTFGIIVTVGAAPAFTIGNANAFRSSVKRKGDKYYLSVTAIGAPGTMTAVYSTLPGQKPNRLCYIAVKNNENFAPAPAL</sequence>
<dbReference type="Proteomes" id="UP000297714">
    <property type="component" value="Unassembled WGS sequence"/>
</dbReference>
<dbReference type="Gene3D" id="2.170.130.30">
    <property type="match status" value="1"/>
</dbReference>
<protein>
    <submittedName>
        <fullName evidence="5">Bacterial Ig-like domain (Group 4)</fullName>
    </submittedName>
</protein>
<evidence type="ECO:0000313" key="5">
    <source>
        <dbReference type="EMBL" id="TGJ75927.1"/>
    </source>
</evidence>
<keyword evidence="1" id="KW-0812">Transmembrane</keyword>
<keyword evidence="6" id="KW-1185">Reference proteome</keyword>
<keyword evidence="2" id="KW-0732">Signal</keyword>
<feature type="signal peptide" evidence="2">
    <location>
        <begin position="1"/>
        <end position="26"/>
    </location>
</feature>
<name>A0A4Z0XZF6_9FIRM</name>
<dbReference type="InterPro" id="IPR008930">
    <property type="entry name" value="Terpenoid_cyclase/PrenylTrfase"/>
</dbReference>
<dbReference type="AlphaFoldDB" id="A0A4Z0XZF6"/>
<dbReference type="InterPro" id="IPR011081">
    <property type="entry name" value="Big_4"/>
</dbReference>
<accession>A0A4Z0XZF6</accession>
<gene>
    <name evidence="5" type="ORF">CAGA_19010</name>
</gene>
<evidence type="ECO:0000256" key="2">
    <source>
        <dbReference type="SAM" id="SignalP"/>
    </source>
</evidence>
<evidence type="ECO:0000259" key="4">
    <source>
        <dbReference type="Pfam" id="PF14478"/>
    </source>
</evidence>
<comment type="caution">
    <text evidence="5">The sequence shown here is derived from an EMBL/GenBank/DDBJ whole genome shotgun (WGS) entry which is preliminary data.</text>
</comment>
<reference evidence="5 6" key="1">
    <citation type="submission" date="2019-04" db="EMBL/GenBank/DDBJ databases">
        <authorList>
            <person name="Poehlein A."/>
            <person name="Bengelsdorf F.R."/>
            <person name="Duerre P."/>
            <person name="Daniel R."/>
        </authorList>
    </citation>
    <scope>NUCLEOTIDE SEQUENCE [LARGE SCALE GENOMIC DNA]</scope>
    <source>
        <strain evidence="5 6">BS-1</strain>
    </source>
</reference>
<dbReference type="CDD" id="cd00688">
    <property type="entry name" value="ISOPREN_C2_like"/>
    <property type="match status" value="1"/>
</dbReference>
<feature type="chain" id="PRO_5021410917" evidence="2">
    <location>
        <begin position="27"/>
        <end position="1132"/>
    </location>
</feature>
<dbReference type="OrthoDB" id="411361at2"/>
<proteinExistence type="predicted"/>
<evidence type="ECO:0000313" key="6">
    <source>
        <dbReference type="Proteomes" id="UP000297714"/>
    </source>
</evidence>
<feature type="domain" description="Bacterial Ig-like" evidence="3">
    <location>
        <begin position="704"/>
        <end position="749"/>
    </location>
</feature>
<dbReference type="InterPro" id="IPR027954">
    <property type="entry name" value="Transcobalamin-like_C"/>
</dbReference>
<evidence type="ECO:0000259" key="3">
    <source>
        <dbReference type="Pfam" id="PF07532"/>
    </source>
</evidence>
<keyword evidence="1" id="KW-0472">Membrane</keyword>
<dbReference type="EMBL" id="SRMQ01000009">
    <property type="protein sequence ID" value="TGJ75927.1"/>
    <property type="molecule type" value="Genomic_DNA"/>
</dbReference>
<dbReference type="Gene3D" id="1.50.10.20">
    <property type="match status" value="1"/>
</dbReference>
<feature type="transmembrane region" description="Helical" evidence="1">
    <location>
        <begin position="1054"/>
        <end position="1075"/>
    </location>
</feature>
<evidence type="ECO:0000256" key="1">
    <source>
        <dbReference type="SAM" id="Phobius"/>
    </source>
</evidence>
<feature type="domain" description="Transcobalamin-like C-terminal" evidence="4">
    <location>
        <begin position="158"/>
        <end position="195"/>
    </location>
</feature>
<keyword evidence="1" id="KW-1133">Transmembrane helix</keyword>
<dbReference type="RefSeq" id="WP_135660175.1">
    <property type="nucleotide sequence ID" value="NZ_SRMQ01000009.1"/>
</dbReference>
<dbReference type="Pfam" id="PF14478">
    <property type="entry name" value="DUF4430"/>
    <property type="match status" value="1"/>
</dbReference>
<dbReference type="SUPFAM" id="SSF48239">
    <property type="entry name" value="Terpenoid cyclases/Protein prenyltransferases"/>
    <property type="match status" value="1"/>
</dbReference>
<organism evidence="5 6">
    <name type="scientific">Caproiciproducens galactitolivorans</name>
    <dbReference type="NCBI Taxonomy" id="642589"/>
    <lineage>
        <taxon>Bacteria</taxon>
        <taxon>Bacillati</taxon>
        <taxon>Bacillota</taxon>
        <taxon>Clostridia</taxon>
        <taxon>Eubacteriales</taxon>
        <taxon>Acutalibacteraceae</taxon>
        <taxon>Caproiciproducens</taxon>
    </lineage>
</organism>